<reference evidence="1" key="2">
    <citation type="journal article" date="2015" name="Data Brief">
        <title>Shoot transcriptome of the giant reed, Arundo donax.</title>
        <authorList>
            <person name="Barrero R.A."/>
            <person name="Guerrero F.D."/>
            <person name="Moolhuijzen P."/>
            <person name="Goolsby J.A."/>
            <person name="Tidwell J."/>
            <person name="Bellgard S.E."/>
            <person name="Bellgard M.I."/>
        </authorList>
    </citation>
    <scope>NUCLEOTIDE SEQUENCE</scope>
    <source>
        <tissue evidence="1">Shoot tissue taken approximately 20 cm above the soil surface</tissue>
    </source>
</reference>
<dbReference type="AlphaFoldDB" id="A0A0A8XQF9"/>
<proteinExistence type="predicted"/>
<accession>A0A0A8XQF9</accession>
<organism evidence="1">
    <name type="scientific">Arundo donax</name>
    <name type="common">Giant reed</name>
    <name type="synonym">Donax arundinaceus</name>
    <dbReference type="NCBI Taxonomy" id="35708"/>
    <lineage>
        <taxon>Eukaryota</taxon>
        <taxon>Viridiplantae</taxon>
        <taxon>Streptophyta</taxon>
        <taxon>Embryophyta</taxon>
        <taxon>Tracheophyta</taxon>
        <taxon>Spermatophyta</taxon>
        <taxon>Magnoliopsida</taxon>
        <taxon>Liliopsida</taxon>
        <taxon>Poales</taxon>
        <taxon>Poaceae</taxon>
        <taxon>PACMAD clade</taxon>
        <taxon>Arundinoideae</taxon>
        <taxon>Arundineae</taxon>
        <taxon>Arundo</taxon>
    </lineage>
</organism>
<reference evidence="1" key="1">
    <citation type="submission" date="2014-09" db="EMBL/GenBank/DDBJ databases">
        <authorList>
            <person name="Magalhaes I.L.F."/>
            <person name="Oliveira U."/>
            <person name="Santos F.R."/>
            <person name="Vidigal T.H.D.A."/>
            <person name="Brescovit A.D."/>
            <person name="Santos A.J."/>
        </authorList>
    </citation>
    <scope>NUCLEOTIDE SEQUENCE</scope>
    <source>
        <tissue evidence="1">Shoot tissue taken approximately 20 cm above the soil surface</tissue>
    </source>
</reference>
<dbReference type="EMBL" id="GBRH01281889">
    <property type="protein sequence ID" value="JAD16006.1"/>
    <property type="molecule type" value="Transcribed_RNA"/>
</dbReference>
<name>A0A0A8XQF9_ARUDO</name>
<protein>
    <submittedName>
        <fullName evidence="1">Uncharacterized protein</fullName>
    </submittedName>
</protein>
<evidence type="ECO:0000313" key="1">
    <source>
        <dbReference type="EMBL" id="JAD16006.1"/>
    </source>
</evidence>
<sequence length="63" mass="7178">MIMLLSSGTLFQFSSQPKSRNRGFKIESLVSPNLSKSFISRKFWLIAPQFCSPKAVNDQRRGN</sequence>